<feature type="transmembrane region" description="Helical" evidence="7">
    <location>
        <begin position="12"/>
        <end position="38"/>
    </location>
</feature>
<dbReference type="EMBL" id="QGGQ01000011">
    <property type="protein sequence ID" value="PWK21578.1"/>
    <property type="molecule type" value="Genomic_DNA"/>
</dbReference>
<keyword evidence="6 8" id="KW-0012">Acyltransferase</keyword>
<evidence type="ECO:0000313" key="10">
    <source>
        <dbReference type="Proteomes" id="UP000245667"/>
    </source>
</evidence>
<evidence type="ECO:0000256" key="5">
    <source>
        <dbReference type="ARBA" id="ARBA00023136"/>
    </source>
</evidence>
<gene>
    <name evidence="8" type="ORF">HZY62_16290</name>
    <name evidence="9" type="ORF">LX92_03729</name>
</gene>
<keyword evidence="2" id="KW-1003">Cell membrane</keyword>
<name>A0A316DVV3_9FLAO</name>
<evidence type="ECO:0000313" key="8">
    <source>
        <dbReference type="EMBL" id="MBD1262163.1"/>
    </source>
</evidence>
<protein>
    <submittedName>
        <fullName evidence="9">KDO2-lipid IV(A) lauroyltransferase</fullName>
    </submittedName>
    <submittedName>
        <fullName evidence="8">Lysophospholipid acyltransferase family protein</fullName>
    </submittedName>
</protein>
<dbReference type="Pfam" id="PF03279">
    <property type="entry name" value="Lip_A_acyltrans"/>
    <property type="match status" value="1"/>
</dbReference>
<evidence type="ECO:0000313" key="11">
    <source>
        <dbReference type="Proteomes" id="UP000651837"/>
    </source>
</evidence>
<evidence type="ECO:0000256" key="3">
    <source>
        <dbReference type="ARBA" id="ARBA00022519"/>
    </source>
</evidence>
<dbReference type="GO" id="GO:0016746">
    <property type="term" value="F:acyltransferase activity"/>
    <property type="evidence" value="ECO:0007669"/>
    <property type="project" value="UniProtKB-KW"/>
</dbReference>
<sequence length="289" mass="34688">MKFIKTLIYLPFYMLSVLPMRLLYFFSDAIYSLVYYILQYRKKVVFNNLSKAFPEKNEREIRKISKRFYRHFCDIIFESLKTLTISKEEARNRLSLNNPEIIEDFLESGRNVLLYAAHQGNWELLVYLPLMLTYPSNTFYRPLNNRYFNGLILLIRERFGVRCVEEFKGYRTIIAQKNNPEVVMNCIIGDQSPRRKSAIHWCDFLNRKTAFYLGANTISKKTNDVVLFPRFIKIKRGNYQLHFDLIEEFPSRTEGYNIVIEYARCLENTIVQSPEMWLWSHRRWKLSEA</sequence>
<dbReference type="GO" id="GO:0009247">
    <property type="term" value="P:glycolipid biosynthetic process"/>
    <property type="evidence" value="ECO:0007669"/>
    <property type="project" value="UniProtKB-ARBA"/>
</dbReference>
<evidence type="ECO:0000313" key="9">
    <source>
        <dbReference type="EMBL" id="PWK21578.1"/>
    </source>
</evidence>
<evidence type="ECO:0000256" key="1">
    <source>
        <dbReference type="ARBA" id="ARBA00004533"/>
    </source>
</evidence>
<comment type="subcellular location">
    <subcellularLocation>
        <location evidence="1">Cell inner membrane</location>
    </subcellularLocation>
</comment>
<dbReference type="Proteomes" id="UP000245667">
    <property type="component" value="Unassembled WGS sequence"/>
</dbReference>
<dbReference type="PANTHER" id="PTHR30606">
    <property type="entry name" value="LIPID A BIOSYNTHESIS LAUROYL ACYLTRANSFERASE"/>
    <property type="match status" value="1"/>
</dbReference>
<keyword evidence="5 7" id="KW-0472">Membrane</keyword>
<evidence type="ECO:0000256" key="6">
    <source>
        <dbReference type="ARBA" id="ARBA00023315"/>
    </source>
</evidence>
<proteinExistence type="predicted"/>
<comment type="caution">
    <text evidence="9">The sequence shown here is derived from an EMBL/GenBank/DDBJ whole genome shotgun (WGS) entry which is preliminary data.</text>
</comment>
<accession>A0A316DVV3</accession>
<dbReference type="CDD" id="cd07984">
    <property type="entry name" value="LPLAT_LABLAT-like"/>
    <property type="match status" value="1"/>
</dbReference>
<dbReference type="RefSeq" id="WP_109653796.1">
    <property type="nucleotide sequence ID" value="NZ_QGGQ01000011.1"/>
</dbReference>
<dbReference type="GO" id="GO:0005886">
    <property type="term" value="C:plasma membrane"/>
    <property type="evidence" value="ECO:0007669"/>
    <property type="project" value="UniProtKB-SubCell"/>
</dbReference>
<dbReference type="InterPro" id="IPR004960">
    <property type="entry name" value="LipA_acyltrans"/>
</dbReference>
<dbReference type="PANTHER" id="PTHR30606:SF10">
    <property type="entry name" value="PHOSPHATIDYLINOSITOL MANNOSIDE ACYLTRANSFERASE"/>
    <property type="match status" value="1"/>
</dbReference>
<keyword evidence="11" id="KW-1185">Reference proteome</keyword>
<evidence type="ECO:0000256" key="4">
    <source>
        <dbReference type="ARBA" id="ARBA00022679"/>
    </source>
</evidence>
<reference evidence="8 11" key="2">
    <citation type="submission" date="2020-07" db="EMBL/GenBank/DDBJ databases">
        <title>The draft genome sequence of Maribacter polysiphoniae KCTC 22021.</title>
        <authorList>
            <person name="Mu L."/>
        </authorList>
    </citation>
    <scope>NUCLEOTIDE SEQUENCE [LARGE SCALE GENOMIC DNA]</scope>
    <source>
        <strain evidence="8 11">KCTC 22021</strain>
    </source>
</reference>
<organism evidence="9 10">
    <name type="scientific">Maribacter polysiphoniae</name>
    <dbReference type="NCBI Taxonomy" id="429344"/>
    <lineage>
        <taxon>Bacteria</taxon>
        <taxon>Pseudomonadati</taxon>
        <taxon>Bacteroidota</taxon>
        <taxon>Flavobacteriia</taxon>
        <taxon>Flavobacteriales</taxon>
        <taxon>Flavobacteriaceae</taxon>
        <taxon>Maribacter</taxon>
    </lineage>
</organism>
<reference evidence="9 10" key="1">
    <citation type="submission" date="2018-05" db="EMBL/GenBank/DDBJ databases">
        <title>Genomic Encyclopedia of Archaeal and Bacterial Type Strains, Phase II (KMG-II): from individual species to whole genera.</title>
        <authorList>
            <person name="Goeker M."/>
        </authorList>
    </citation>
    <scope>NUCLEOTIDE SEQUENCE [LARGE SCALE GENOMIC DNA]</scope>
    <source>
        <strain evidence="9 10">DSM 23514</strain>
    </source>
</reference>
<dbReference type="Proteomes" id="UP000651837">
    <property type="component" value="Unassembled WGS sequence"/>
</dbReference>
<keyword evidence="7" id="KW-0812">Transmembrane</keyword>
<dbReference type="EMBL" id="JACWLN010000009">
    <property type="protein sequence ID" value="MBD1262163.1"/>
    <property type="molecule type" value="Genomic_DNA"/>
</dbReference>
<evidence type="ECO:0000256" key="7">
    <source>
        <dbReference type="SAM" id="Phobius"/>
    </source>
</evidence>
<evidence type="ECO:0000256" key="2">
    <source>
        <dbReference type="ARBA" id="ARBA00022475"/>
    </source>
</evidence>
<dbReference type="OrthoDB" id="9801955at2"/>
<keyword evidence="7" id="KW-1133">Transmembrane helix</keyword>
<keyword evidence="3" id="KW-0997">Cell inner membrane</keyword>
<keyword evidence="4 9" id="KW-0808">Transferase</keyword>
<dbReference type="AlphaFoldDB" id="A0A316DVV3"/>